<dbReference type="RefSeq" id="XP_002505958.1">
    <property type="nucleotide sequence ID" value="XM_002505912.1"/>
</dbReference>
<dbReference type="Pfam" id="PF04520">
    <property type="entry name" value="Senescence_reg"/>
    <property type="match status" value="1"/>
</dbReference>
<dbReference type="AlphaFoldDB" id="C1EH12"/>
<feature type="region of interest" description="Disordered" evidence="2">
    <location>
        <begin position="1"/>
        <end position="47"/>
    </location>
</feature>
<dbReference type="InParanoid" id="C1EH12"/>
<feature type="compositionally biased region" description="Basic and acidic residues" evidence="2">
    <location>
        <begin position="26"/>
        <end position="35"/>
    </location>
</feature>
<keyword evidence="4" id="KW-1185">Reference proteome</keyword>
<dbReference type="GO" id="GO:0010150">
    <property type="term" value="P:leaf senescence"/>
    <property type="evidence" value="ECO:0007669"/>
    <property type="project" value="UniProtKB-ARBA"/>
</dbReference>
<dbReference type="OrthoDB" id="672058at2759"/>
<gene>
    <name evidence="3" type="ORF">MICPUN_109473</name>
</gene>
<dbReference type="EMBL" id="CP001332">
    <property type="protein sequence ID" value="ACO67216.1"/>
    <property type="molecule type" value="Genomic_DNA"/>
</dbReference>
<name>C1EH12_MICCC</name>
<dbReference type="GeneID" id="8249097"/>
<dbReference type="InterPro" id="IPR007608">
    <property type="entry name" value="Senescence_reg_S40"/>
</dbReference>
<dbReference type="KEGG" id="mis:MICPUN_109473"/>
<evidence type="ECO:0000313" key="4">
    <source>
        <dbReference type="Proteomes" id="UP000002009"/>
    </source>
</evidence>
<dbReference type="Proteomes" id="UP000002009">
    <property type="component" value="Chromosome 14"/>
</dbReference>
<reference evidence="3 4" key="1">
    <citation type="journal article" date="2009" name="Science">
        <title>Green evolution and dynamic adaptations revealed by genomes of the marine picoeukaryotes Micromonas.</title>
        <authorList>
            <person name="Worden A.Z."/>
            <person name="Lee J.H."/>
            <person name="Mock T."/>
            <person name="Rouze P."/>
            <person name="Simmons M.P."/>
            <person name="Aerts A.L."/>
            <person name="Allen A.E."/>
            <person name="Cuvelier M.L."/>
            <person name="Derelle E."/>
            <person name="Everett M.V."/>
            <person name="Foulon E."/>
            <person name="Grimwood J."/>
            <person name="Gundlach H."/>
            <person name="Henrissat B."/>
            <person name="Napoli C."/>
            <person name="McDonald S.M."/>
            <person name="Parker M.S."/>
            <person name="Rombauts S."/>
            <person name="Salamov A."/>
            <person name="Von Dassow P."/>
            <person name="Badger J.H."/>
            <person name="Coutinho P.M."/>
            <person name="Demir E."/>
            <person name="Dubchak I."/>
            <person name="Gentemann C."/>
            <person name="Eikrem W."/>
            <person name="Gready J.E."/>
            <person name="John U."/>
            <person name="Lanier W."/>
            <person name="Lindquist E.A."/>
            <person name="Lucas S."/>
            <person name="Mayer K.F."/>
            <person name="Moreau H."/>
            <person name="Not F."/>
            <person name="Otillar R."/>
            <person name="Panaud O."/>
            <person name="Pangilinan J."/>
            <person name="Paulsen I."/>
            <person name="Piegu B."/>
            <person name="Poliakov A."/>
            <person name="Robbens S."/>
            <person name="Schmutz J."/>
            <person name="Toulza E."/>
            <person name="Wyss T."/>
            <person name="Zelensky A."/>
            <person name="Zhou K."/>
            <person name="Armbrust E.V."/>
            <person name="Bhattacharya D."/>
            <person name="Goodenough U.W."/>
            <person name="Van de Peer Y."/>
            <person name="Grigoriev I.V."/>
        </authorList>
    </citation>
    <scope>NUCLEOTIDE SEQUENCE [LARGE SCALE GENOMIC DNA]</scope>
    <source>
        <strain evidence="4">RCC299 / NOUM17</strain>
    </source>
</reference>
<protein>
    <submittedName>
        <fullName evidence="3">Uncharacterized protein</fullName>
    </submittedName>
</protein>
<evidence type="ECO:0000256" key="2">
    <source>
        <dbReference type="SAM" id="MobiDB-lite"/>
    </source>
</evidence>
<proteinExistence type="inferred from homology"/>
<evidence type="ECO:0000256" key="1">
    <source>
        <dbReference type="ARBA" id="ARBA00034773"/>
    </source>
</evidence>
<accession>C1EH12</accession>
<evidence type="ECO:0000313" key="3">
    <source>
        <dbReference type="EMBL" id="ACO67216.1"/>
    </source>
</evidence>
<comment type="similarity">
    <text evidence="1">Belongs to the senescence regulator S40 family.</text>
</comment>
<sequence length="163" mass="16976">MPHLGTSLPRPIERGKGPSGNSPTDSAHETFDPSRVHGGISTALNHPNVHGVSLQVPASMPGHEPGFVPPHIYASTYSHHAGGGLMDAHQHDPMRGFGYGGAGTGSMIDGRGHTLKGRAALKARNAFMRQTGFLEPDTPSALSQQPPDRIATPAIVVDANGAE</sequence>
<organism evidence="3 4">
    <name type="scientific">Micromonas commoda (strain RCC299 / NOUM17 / CCMP2709)</name>
    <name type="common">Picoplanktonic green alga</name>
    <dbReference type="NCBI Taxonomy" id="296587"/>
    <lineage>
        <taxon>Eukaryota</taxon>
        <taxon>Viridiplantae</taxon>
        <taxon>Chlorophyta</taxon>
        <taxon>Mamiellophyceae</taxon>
        <taxon>Mamiellales</taxon>
        <taxon>Mamiellaceae</taxon>
        <taxon>Micromonas</taxon>
    </lineage>
</organism>